<reference evidence="1 2" key="1">
    <citation type="journal article" date="2019" name="Genome Biol. Evol.">
        <title>Insights into the evolution of the New World diploid cottons (Gossypium, subgenus Houzingenia) based on genome sequencing.</title>
        <authorList>
            <person name="Grover C.E."/>
            <person name="Arick M.A. 2nd"/>
            <person name="Thrash A."/>
            <person name="Conover J.L."/>
            <person name="Sanders W.S."/>
            <person name="Peterson D.G."/>
            <person name="Frelichowski J.E."/>
            <person name="Scheffler J.A."/>
            <person name="Scheffler B.E."/>
            <person name="Wendel J.F."/>
        </authorList>
    </citation>
    <scope>NUCLEOTIDE SEQUENCE [LARGE SCALE GENOMIC DNA]</scope>
    <source>
        <strain evidence="1">0</strain>
        <tissue evidence="1">Leaf</tissue>
    </source>
</reference>
<comment type="caution">
    <text evidence="1">The sequence shown here is derived from an EMBL/GenBank/DDBJ whole genome shotgun (WGS) entry which is preliminary data.</text>
</comment>
<accession>A0A7J9G569</accession>
<dbReference type="Proteomes" id="UP000593560">
    <property type="component" value="Unassembled WGS sequence"/>
</dbReference>
<proteinExistence type="predicted"/>
<evidence type="ECO:0000313" key="1">
    <source>
        <dbReference type="EMBL" id="MBA0792601.1"/>
    </source>
</evidence>
<dbReference type="EMBL" id="JABFAD010000002">
    <property type="protein sequence ID" value="MBA0792601.1"/>
    <property type="molecule type" value="Genomic_DNA"/>
</dbReference>
<sequence>MSLGKNIQTIGLKLSRNIASEKMLQESAQKLYPALCEVE</sequence>
<name>A0A7J9G569_9ROSI</name>
<keyword evidence="2" id="KW-1185">Reference proteome</keyword>
<evidence type="ECO:0000313" key="2">
    <source>
        <dbReference type="Proteomes" id="UP000593560"/>
    </source>
</evidence>
<organism evidence="1 2">
    <name type="scientific">Gossypium harknessii</name>
    <dbReference type="NCBI Taxonomy" id="34285"/>
    <lineage>
        <taxon>Eukaryota</taxon>
        <taxon>Viridiplantae</taxon>
        <taxon>Streptophyta</taxon>
        <taxon>Embryophyta</taxon>
        <taxon>Tracheophyta</taxon>
        <taxon>Spermatophyta</taxon>
        <taxon>Magnoliopsida</taxon>
        <taxon>eudicotyledons</taxon>
        <taxon>Gunneridae</taxon>
        <taxon>Pentapetalae</taxon>
        <taxon>rosids</taxon>
        <taxon>malvids</taxon>
        <taxon>Malvales</taxon>
        <taxon>Malvaceae</taxon>
        <taxon>Malvoideae</taxon>
        <taxon>Gossypium</taxon>
    </lineage>
</organism>
<dbReference type="AlphaFoldDB" id="A0A7J9G569"/>
<protein>
    <submittedName>
        <fullName evidence="1">Uncharacterized protein</fullName>
    </submittedName>
</protein>
<gene>
    <name evidence="1" type="ORF">Gohar_017085</name>
</gene>